<proteinExistence type="predicted"/>
<dbReference type="Proteomes" id="UP001249851">
    <property type="component" value="Unassembled WGS sequence"/>
</dbReference>
<reference evidence="2" key="1">
    <citation type="journal article" date="2023" name="G3 (Bethesda)">
        <title>Whole genome assembly and annotation of the endangered Caribbean coral Acropora cervicornis.</title>
        <authorList>
            <person name="Selwyn J.D."/>
            <person name="Vollmer S.V."/>
        </authorList>
    </citation>
    <scope>NUCLEOTIDE SEQUENCE</scope>
    <source>
        <strain evidence="2">K2</strain>
    </source>
</reference>
<evidence type="ECO:0000259" key="1">
    <source>
        <dbReference type="Pfam" id="PF01541"/>
    </source>
</evidence>
<dbReference type="Gene3D" id="3.40.1440.10">
    <property type="entry name" value="GIY-YIG endonuclease"/>
    <property type="match status" value="1"/>
</dbReference>
<protein>
    <recommendedName>
        <fullName evidence="1">GIY-YIG domain-containing protein</fullName>
    </recommendedName>
</protein>
<dbReference type="EMBL" id="JARQWQ010000005">
    <property type="protein sequence ID" value="KAK2571783.1"/>
    <property type="molecule type" value="Genomic_DNA"/>
</dbReference>
<name>A0AAD9R295_ACRCE</name>
<accession>A0AAD9R295</accession>
<comment type="caution">
    <text evidence="2">The sequence shown here is derived from an EMBL/GenBank/DDBJ whole genome shotgun (WGS) entry which is preliminary data.</text>
</comment>
<dbReference type="InterPro" id="IPR035901">
    <property type="entry name" value="GIY-YIG_endonuc_sf"/>
</dbReference>
<organism evidence="2 3">
    <name type="scientific">Acropora cervicornis</name>
    <name type="common">Staghorn coral</name>
    <dbReference type="NCBI Taxonomy" id="6130"/>
    <lineage>
        <taxon>Eukaryota</taxon>
        <taxon>Metazoa</taxon>
        <taxon>Cnidaria</taxon>
        <taxon>Anthozoa</taxon>
        <taxon>Hexacorallia</taxon>
        <taxon>Scleractinia</taxon>
        <taxon>Astrocoeniina</taxon>
        <taxon>Acroporidae</taxon>
        <taxon>Acropora</taxon>
    </lineage>
</organism>
<dbReference type="Pfam" id="PF01541">
    <property type="entry name" value="GIY-YIG"/>
    <property type="match status" value="1"/>
</dbReference>
<evidence type="ECO:0000313" key="2">
    <source>
        <dbReference type="EMBL" id="KAK2571783.1"/>
    </source>
</evidence>
<evidence type="ECO:0000313" key="3">
    <source>
        <dbReference type="Proteomes" id="UP001249851"/>
    </source>
</evidence>
<dbReference type="InterPro" id="IPR000305">
    <property type="entry name" value="GIY-YIG_endonuc"/>
</dbReference>
<reference evidence="2" key="2">
    <citation type="journal article" date="2023" name="Science">
        <title>Genomic signatures of disease resistance in endangered staghorn corals.</title>
        <authorList>
            <person name="Vollmer S.V."/>
            <person name="Selwyn J.D."/>
            <person name="Despard B.A."/>
            <person name="Roesel C.L."/>
        </authorList>
    </citation>
    <scope>NUCLEOTIDE SEQUENCE</scope>
    <source>
        <strain evidence="2">K2</strain>
    </source>
</reference>
<dbReference type="AlphaFoldDB" id="A0AAD9R295"/>
<sequence length="281" mass="33053">MDSNFCSKGEIAKTKQYLLSHQFKSLKKEICQRLIGQRWLRYTGALKNTPNKEGIYVIGVKPATGRVKYLYVGHSVDIHRRLLQHRNQSLKIDLFIQRQYRENGGKNLRVKWEEKKNSKLKEGKYIQCIESIHSNRYKRRYKLRYNLKRGNEGVPDLEAEEMQSACSSLVKRKWRPYDTSIVPETGGIYVIGDNVEQKKIIYDYVGQSNDLHRRLNDHKHSNQQKISRFVKKEFEENGGETLRIKWIETEDHKCEEGIVLECITEEIGYKPRMNVKAGDNC</sequence>
<gene>
    <name evidence="2" type="ORF">P5673_003183</name>
</gene>
<keyword evidence="3" id="KW-1185">Reference proteome</keyword>
<dbReference type="CDD" id="cd00719">
    <property type="entry name" value="GIY-YIG_SF"/>
    <property type="match status" value="1"/>
</dbReference>
<feature type="domain" description="GIY-YIG" evidence="1">
    <location>
        <begin position="186"/>
        <end position="237"/>
    </location>
</feature>